<comment type="caution">
    <text evidence="2">The sequence shown here is derived from an EMBL/GenBank/DDBJ whole genome shotgun (WGS) entry which is preliminary data.</text>
</comment>
<evidence type="ECO:0000313" key="2">
    <source>
        <dbReference type="EMBL" id="KAF0301792.1"/>
    </source>
</evidence>
<keyword evidence="3" id="KW-1185">Reference proteome</keyword>
<organism evidence="2 3">
    <name type="scientific">Amphibalanus amphitrite</name>
    <name type="common">Striped barnacle</name>
    <name type="synonym">Balanus amphitrite</name>
    <dbReference type="NCBI Taxonomy" id="1232801"/>
    <lineage>
        <taxon>Eukaryota</taxon>
        <taxon>Metazoa</taxon>
        <taxon>Ecdysozoa</taxon>
        <taxon>Arthropoda</taxon>
        <taxon>Crustacea</taxon>
        <taxon>Multicrustacea</taxon>
        <taxon>Cirripedia</taxon>
        <taxon>Thoracica</taxon>
        <taxon>Thoracicalcarea</taxon>
        <taxon>Balanomorpha</taxon>
        <taxon>Balanoidea</taxon>
        <taxon>Balanidae</taxon>
        <taxon>Amphibalaninae</taxon>
        <taxon>Amphibalanus</taxon>
    </lineage>
</organism>
<accession>A0A6A4WG61</accession>
<name>A0A6A4WG61_AMPAM</name>
<dbReference type="EMBL" id="VIIS01001122">
    <property type="protein sequence ID" value="KAF0301792.1"/>
    <property type="molecule type" value="Genomic_DNA"/>
</dbReference>
<sequence>MSGYRTGAIVGATLAECQTAERATDCRLACVPCGGPERLRDARVGPQRALGTYGAALVVVTKTIQEALTYFVQHLRHLIVTELPKNANRTWEHTWEPELGPSWAGETAPQSPPAAPAPAAARAARAAEEPLRLPEGPVVDPEEATG</sequence>
<proteinExistence type="predicted"/>
<protein>
    <submittedName>
        <fullName evidence="2">Uncharacterized protein</fullName>
    </submittedName>
</protein>
<gene>
    <name evidence="2" type="ORF">FJT64_025990</name>
</gene>
<evidence type="ECO:0000313" key="3">
    <source>
        <dbReference type="Proteomes" id="UP000440578"/>
    </source>
</evidence>
<reference evidence="2 3" key="1">
    <citation type="submission" date="2019-07" db="EMBL/GenBank/DDBJ databases">
        <title>Draft genome assembly of a fouling barnacle, Amphibalanus amphitrite (Darwin, 1854): The first reference genome for Thecostraca.</title>
        <authorList>
            <person name="Kim W."/>
        </authorList>
    </citation>
    <scope>NUCLEOTIDE SEQUENCE [LARGE SCALE GENOMIC DNA]</scope>
    <source>
        <strain evidence="2">SNU_AA5</strain>
        <tissue evidence="2">Soma without cirri and trophi</tissue>
    </source>
</reference>
<dbReference type="AlphaFoldDB" id="A0A6A4WG61"/>
<dbReference type="Proteomes" id="UP000440578">
    <property type="component" value="Unassembled WGS sequence"/>
</dbReference>
<feature type="region of interest" description="Disordered" evidence="1">
    <location>
        <begin position="97"/>
        <end position="146"/>
    </location>
</feature>
<evidence type="ECO:0000256" key="1">
    <source>
        <dbReference type="SAM" id="MobiDB-lite"/>
    </source>
</evidence>